<dbReference type="PANTHER" id="PTHR39426:SF1">
    <property type="entry name" value="HOMOLOGY TO DEATH-ON-CURING PROTEIN OF PHAGE P1"/>
    <property type="match status" value="1"/>
</dbReference>
<dbReference type="InterPro" id="IPR003812">
    <property type="entry name" value="Fido"/>
</dbReference>
<dbReference type="SUPFAM" id="SSF140931">
    <property type="entry name" value="Fic-like"/>
    <property type="match status" value="1"/>
</dbReference>
<evidence type="ECO:0000313" key="2">
    <source>
        <dbReference type="EMBL" id="HJB98120.1"/>
    </source>
</evidence>
<dbReference type="Pfam" id="PF02661">
    <property type="entry name" value="Fic"/>
    <property type="match status" value="1"/>
</dbReference>
<proteinExistence type="predicted"/>
<dbReference type="EMBL" id="DWXG01000048">
    <property type="protein sequence ID" value="HJB98120.1"/>
    <property type="molecule type" value="Genomic_DNA"/>
</dbReference>
<dbReference type="PIRSF" id="PIRSF018297">
    <property type="entry name" value="Doc"/>
    <property type="match status" value="1"/>
</dbReference>
<name>A0A9D2MXJ4_9FIRM</name>
<protein>
    <submittedName>
        <fullName evidence="2">Type II toxin-antitoxin system death-on-curing family toxin</fullName>
    </submittedName>
</protein>
<dbReference type="InterPro" id="IPR036597">
    <property type="entry name" value="Fido-like_dom_sf"/>
</dbReference>
<dbReference type="InterPro" id="IPR006440">
    <property type="entry name" value="Doc"/>
</dbReference>
<evidence type="ECO:0000259" key="1">
    <source>
        <dbReference type="PROSITE" id="PS51459"/>
    </source>
</evidence>
<dbReference type="InterPro" id="IPR053737">
    <property type="entry name" value="Type_II_TA_Toxin"/>
</dbReference>
<dbReference type="GO" id="GO:0016301">
    <property type="term" value="F:kinase activity"/>
    <property type="evidence" value="ECO:0007669"/>
    <property type="project" value="InterPro"/>
</dbReference>
<comment type="caution">
    <text evidence="2">The sequence shown here is derived from an EMBL/GenBank/DDBJ whole genome shotgun (WGS) entry which is preliminary data.</text>
</comment>
<evidence type="ECO:0000313" key="3">
    <source>
        <dbReference type="Proteomes" id="UP000826793"/>
    </source>
</evidence>
<gene>
    <name evidence="2" type="ORF">H9710_06020</name>
</gene>
<dbReference type="AlphaFoldDB" id="A0A9D2MXJ4"/>
<feature type="domain" description="Fido" evidence="1">
    <location>
        <begin position="4"/>
        <end position="122"/>
    </location>
</feature>
<accession>A0A9D2MXJ4</accession>
<dbReference type="PROSITE" id="PS51459">
    <property type="entry name" value="FIDO"/>
    <property type="match status" value="1"/>
</dbReference>
<reference evidence="2" key="1">
    <citation type="journal article" date="2021" name="PeerJ">
        <title>Extensive microbial diversity within the chicken gut microbiome revealed by metagenomics and culture.</title>
        <authorList>
            <person name="Gilroy R."/>
            <person name="Ravi A."/>
            <person name="Getino M."/>
            <person name="Pursley I."/>
            <person name="Horton D.L."/>
            <person name="Alikhan N.F."/>
            <person name="Baker D."/>
            <person name="Gharbi K."/>
            <person name="Hall N."/>
            <person name="Watson M."/>
            <person name="Adriaenssens E.M."/>
            <person name="Foster-Nyarko E."/>
            <person name="Jarju S."/>
            <person name="Secka A."/>
            <person name="Antonio M."/>
            <person name="Oren A."/>
            <person name="Chaudhuri R.R."/>
            <person name="La Ragione R."/>
            <person name="Hildebrand F."/>
            <person name="Pallen M.J."/>
        </authorList>
    </citation>
    <scope>NUCLEOTIDE SEQUENCE</scope>
    <source>
        <strain evidence="2">CHK185-1770</strain>
    </source>
</reference>
<reference evidence="2" key="2">
    <citation type="submission" date="2021-04" db="EMBL/GenBank/DDBJ databases">
        <authorList>
            <person name="Gilroy R."/>
        </authorList>
    </citation>
    <scope>NUCLEOTIDE SEQUENCE</scope>
    <source>
        <strain evidence="2">CHK185-1770</strain>
    </source>
</reference>
<dbReference type="PANTHER" id="PTHR39426">
    <property type="entry name" value="HOMOLOGY TO DEATH-ON-CURING PROTEIN OF PHAGE P1"/>
    <property type="match status" value="1"/>
</dbReference>
<dbReference type="NCBIfam" id="TIGR01550">
    <property type="entry name" value="DOC_P1"/>
    <property type="match status" value="1"/>
</dbReference>
<organism evidence="2 3">
    <name type="scientific">Candidatus Acutalibacter pullicola</name>
    <dbReference type="NCBI Taxonomy" id="2838417"/>
    <lineage>
        <taxon>Bacteria</taxon>
        <taxon>Bacillati</taxon>
        <taxon>Bacillota</taxon>
        <taxon>Clostridia</taxon>
        <taxon>Eubacteriales</taxon>
        <taxon>Acutalibacteraceae</taxon>
        <taxon>Acutalibacter</taxon>
    </lineage>
</organism>
<dbReference type="Proteomes" id="UP000826793">
    <property type="component" value="Unassembled WGS sequence"/>
</dbReference>
<sequence length="125" mass="13705">MKTLSLQQVLALHNDVIREFGGAPEVHDIRLLESALAAPFQTFGGEDLYPSLQAKSAQLGFGIAANHAFKDGNKRTGAHVMLVFLALNGIELDYTQEELARAFWEIADGKMDGAALLQWILSHEL</sequence>
<dbReference type="Gene3D" id="1.20.120.1870">
    <property type="entry name" value="Fic/DOC protein, Fido domain"/>
    <property type="match status" value="1"/>
</dbReference>